<evidence type="ECO:0000256" key="5">
    <source>
        <dbReference type="ARBA" id="ARBA00022692"/>
    </source>
</evidence>
<feature type="transmembrane region" description="Helical" evidence="8">
    <location>
        <begin position="196"/>
        <end position="218"/>
    </location>
</feature>
<keyword evidence="7 8" id="KW-0472">Membrane</keyword>
<feature type="transmembrane region" description="Helical" evidence="8">
    <location>
        <begin position="334"/>
        <end position="355"/>
    </location>
</feature>
<feature type="domain" description="ABC transmembrane type-1" evidence="9">
    <location>
        <begin position="192"/>
        <end position="398"/>
    </location>
</feature>
<accession>A0A120E9S6</accession>
<feature type="transmembrane region" description="Helical" evidence="8">
    <location>
        <begin position="279"/>
        <end position="300"/>
    </location>
</feature>
<dbReference type="Pfam" id="PF00528">
    <property type="entry name" value="BPD_transp_1"/>
    <property type="match status" value="1"/>
</dbReference>
<reference evidence="11" key="1">
    <citation type="submission" date="2016-01" db="EMBL/GenBank/DDBJ databases">
        <authorList>
            <person name="Gamez R.M."/>
            <person name="Rodriguez F."/>
            <person name="Bernal J.F."/>
            <person name="Agarwala R."/>
            <person name="Landsman D."/>
            <person name="Marino-Ramirez L."/>
        </authorList>
    </citation>
    <scope>NUCLEOTIDE SEQUENCE [LARGE SCALE GENOMIC DNA]</scope>
    <source>
        <strain evidence="11">Ps006</strain>
    </source>
</reference>
<evidence type="ECO:0000256" key="2">
    <source>
        <dbReference type="ARBA" id="ARBA00007069"/>
    </source>
</evidence>
<evidence type="ECO:0000313" key="10">
    <source>
        <dbReference type="EMBL" id="KWU47704.1"/>
    </source>
</evidence>
<evidence type="ECO:0000256" key="3">
    <source>
        <dbReference type="ARBA" id="ARBA00022448"/>
    </source>
</evidence>
<dbReference type="Gene3D" id="1.10.3720.10">
    <property type="entry name" value="MetI-like"/>
    <property type="match status" value="1"/>
</dbReference>
<dbReference type="InterPro" id="IPR000515">
    <property type="entry name" value="MetI-like"/>
</dbReference>
<keyword evidence="6 8" id="KW-1133">Transmembrane helix</keyword>
<comment type="similarity">
    <text evidence="2">Belongs to the binding-protein-dependent transport system permease family. CysTW subfamily.</text>
</comment>
<evidence type="ECO:0000313" key="11">
    <source>
        <dbReference type="Proteomes" id="UP000067111"/>
    </source>
</evidence>
<keyword evidence="5 8" id="KW-0812">Transmembrane</keyword>
<dbReference type="InterPro" id="IPR035906">
    <property type="entry name" value="MetI-like_sf"/>
</dbReference>
<name>A0A120E9S6_9PSED</name>
<sequence>MAIAIPSPTLKQRLARAERLNRWKAQALIAPLVLFLLLVFLVPIIALLYKSVGNEEVVGGLPRTVVAVKAWDGRGLPGEPVYQALSEDLGEARKNQALGDLSKRLNMELAGYRSLLTKTARALPFTEAPASYKEALESLDERWGDPAYWQAIRRNTSSLTPFYLLAAVDHRINDLGELAPATPDQAIYLDIFARTFWMGLVITFICLLLAYPLAYLLANLPARKSNLLMILVLLPFWTSILVRVAAWIVLLQSGGLINSALMSMGLIDKPLELVFNRTGVYISMVHILLPFMILPIYSVMKGISPTYMRAAISLGCHPFASFWRVYFPQTYAGVGAGCLLVFILAIGYYITPALLGSPNDQMVSYFVAFYTNTSINWGMATALGGLLLLATVLLYLIYNRLVGASRLRLS</sequence>
<comment type="subcellular location">
    <subcellularLocation>
        <location evidence="1 8">Cell membrane</location>
        <topology evidence="1 8">Multi-pass membrane protein</topology>
    </subcellularLocation>
</comment>
<proteinExistence type="inferred from homology"/>
<protein>
    <submittedName>
        <fullName evidence="10">Polyamine ABC transporter substrate-binding protein</fullName>
    </submittedName>
</protein>
<evidence type="ECO:0000256" key="6">
    <source>
        <dbReference type="ARBA" id="ARBA00022989"/>
    </source>
</evidence>
<evidence type="ECO:0000256" key="8">
    <source>
        <dbReference type="RuleBase" id="RU363032"/>
    </source>
</evidence>
<evidence type="ECO:0000256" key="4">
    <source>
        <dbReference type="ARBA" id="ARBA00022475"/>
    </source>
</evidence>
<evidence type="ECO:0000259" key="9">
    <source>
        <dbReference type="PROSITE" id="PS50928"/>
    </source>
</evidence>
<dbReference type="OrthoDB" id="9807047at2"/>
<feature type="transmembrane region" description="Helical" evidence="8">
    <location>
        <begin position="375"/>
        <end position="398"/>
    </location>
</feature>
<dbReference type="EMBL" id="LRMR01000045">
    <property type="protein sequence ID" value="KWU47704.1"/>
    <property type="molecule type" value="Genomic_DNA"/>
</dbReference>
<dbReference type="PANTHER" id="PTHR42929:SF5">
    <property type="entry name" value="ABC TRANSPORTER PERMEASE PROTEIN"/>
    <property type="match status" value="1"/>
</dbReference>
<dbReference type="PANTHER" id="PTHR42929">
    <property type="entry name" value="INNER MEMBRANE ABC TRANSPORTER PERMEASE PROTEIN YDCU-RELATED-RELATED"/>
    <property type="match status" value="1"/>
</dbReference>
<dbReference type="CDD" id="cd06261">
    <property type="entry name" value="TM_PBP2"/>
    <property type="match status" value="1"/>
</dbReference>
<gene>
    <name evidence="10" type="ORF">AWV77_27450</name>
</gene>
<dbReference type="GO" id="GO:0005886">
    <property type="term" value="C:plasma membrane"/>
    <property type="evidence" value="ECO:0007669"/>
    <property type="project" value="UniProtKB-SubCell"/>
</dbReference>
<comment type="caution">
    <text evidence="10">The sequence shown here is derived from an EMBL/GenBank/DDBJ whole genome shotgun (WGS) entry which is preliminary data.</text>
</comment>
<dbReference type="SUPFAM" id="SSF161098">
    <property type="entry name" value="MetI-like"/>
    <property type="match status" value="1"/>
</dbReference>
<evidence type="ECO:0000256" key="1">
    <source>
        <dbReference type="ARBA" id="ARBA00004651"/>
    </source>
</evidence>
<keyword evidence="3 8" id="KW-0813">Transport</keyword>
<evidence type="ECO:0000256" key="7">
    <source>
        <dbReference type="ARBA" id="ARBA00023136"/>
    </source>
</evidence>
<keyword evidence="4" id="KW-1003">Cell membrane</keyword>
<dbReference type="GO" id="GO:0055085">
    <property type="term" value="P:transmembrane transport"/>
    <property type="evidence" value="ECO:0007669"/>
    <property type="project" value="InterPro"/>
</dbReference>
<dbReference type="RefSeq" id="WP_060757292.1">
    <property type="nucleotide sequence ID" value="NZ_LRMR01000045.1"/>
</dbReference>
<feature type="transmembrane region" description="Helical" evidence="8">
    <location>
        <begin position="28"/>
        <end position="49"/>
    </location>
</feature>
<organism evidence="10 11">
    <name type="scientific">Pseudomonas palleroniana</name>
    <dbReference type="NCBI Taxonomy" id="191390"/>
    <lineage>
        <taxon>Bacteria</taxon>
        <taxon>Pseudomonadati</taxon>
        <taxon>Pseudomonadota</taxon>
        <taxon>Gammaproteobacteria</taxon>
        <taxon>Pseudomonadales</taxon>
        <taxon>Pseudomonadaceae</taxon>
        <taxon>Pseudomonas</taxon>
    </lineage>
</organism>
<feature type="transmembrane region" description="Helical" evidence="8">
    <location>
        <begin position="225"/>
        <end position="242"/>
    </location>
</feature>
<dbReference type="Proteomes" id="UP000067111">
    <property type="component" value="Unassembled WGS sequence"/>
</dbReference>
<dbReference type="PROSITE" id="PS50928">
    <property type="entry name" value="ABC_TM1"/>
    <property type="match status" value="1"/>
</dbReference>
<dbReference type="AlphaFoldDB" id="A0A120E9S6"/>